<evidence type="ECO:0000256" key="2">
    <source>
        <dbReference type="ARBA" id="ARBA00022884"/>
    </source>
</evidence>
<dbReference type="Gene3D" id="3.30.70.1900">
    <property type="match status" value="1"/>
</dbReference>
<dbReference type="PANTHER" id="PTHR36984:SF1">
    <property type="entry name" value="CRISPR-ASSOCIATED ENDORIBONUCLEASE CAS6 1"/>
    <property type="match status" value="1"/>
</dbReference>
<dbReference type="Pfam" id="PF01881">
    <property type="entry name" value="Cas_Cas6_C"/>
    <property type="match status" value="1"/>
</dbReference>
<dbReference type="InterPro" id="IPR049435">
    <property type="entry name" value="Cas_Cas6_C"/>
</dbReference>
<evidence type="ECO:0000313" key="5">
    <source>
        <dbReference type="EMBL" id="CAA6826342.1"/>
    </source>
</evidence>
<dbReference type="GO" id="GO:0003723">
    <property type="term" value="F:RNA binding"/>
    <property type="evidence" value="ECO:0007669"/>
    <property type="project" value="UniProtKB-KW"/>
</dbReference>
<gene>
    <name evidence="5" type="ORF">HELGO_WM1566</name>
</gene>
<dbReference type="GO" id="GO:0016788">
    <property type="term" value="F:hydrolase activity, acting on ester bonds"/>
    <property type="evidence" value="ECO:0007669"/>
    <property type="project" value="InterPro"/>
</dbReference>
<organism evidence="5">
    <name type="scientific">uncultured Sulfurovum sp</name>
    <dbReference type="NCBI Taxonomy" id="269237"/>
    <lineage>
        <taxon>Bacteria</taxon>
        <taxon>Pseudomonadati</taxon>
        <taxon>Campylobacterota</taxon>
        <taxon>Epsilonproteobacteria</taxon>
        <taxon>Campylobacterales</taxon>
        <taxon>Sulfurovaceae</taxon>
        <taxon>Sulfurovum</taxon>
        <taxon>environmental samples</taxon>
    </lineage>
</organism>
<accession>A0A6S6U0C2</accession>
<dbReference type="EMBL" id="CACVAS010000147">
    <property type="protein sequence ID" value="CAA6826342.1"/>
    <property type="molecule type" value="Genomic_DNA"/>
</dbReference>
<evidence type="ECO:0000256" key="1">
    <source>
        <dbReference type="ARBA" id="ARBA00005937"/>
    </source>
</evidence>
<proteinExistence type="inferred from homology"/>
<evidence type="ECO:0000259" key="4">
    <source>
        <dbReference type="Pfam" id="PF01881"/>
    </source>
</evidence>
<comment type="similarity">
    <text evidence="1">Belongs to the CRISPR-associated protein Cas6/Cse3/CasE family.</text>
</comment>
<dbReference type="CDD" id="cd21140">
    <property type="entry name" value="Cas6_I-like"/>
    <property type="match status" value="1"/>
</dbReference>
<dbReference type="PANTHER" id="PTHR36984">
    <property type="entry name" value="CRISPR-ASSOCIATED ENDORIBONUCLEASE CAS6 1"/>
    <property type="match status" value="1"/>
</dbReference>
<sequence length="209" mass="24524">MAQVESLKKLHEERGFKHYNFGNFYPIEKEQVYKKGNSYKFTLRSLDVQLIDKLSKTLRANIDNPYFLVVETDKRVIKQFFISELYSATPVIVTVERGLYWSIDKDGDILKLQKQLHDNLEKKYQEFYNEPIKGEENFIQLLEIKNKYPQSIYMTKNRKDVRFFGNKFRIVPNEDEVSQKLAFVALACGLGEKNSFGGGFCISGGKKWY</sequence>
<dbReference type="InterPro" id="IPR010156">
    <property type="entry name" value="CRISPR-assoc_prot_Cas6"/>
</dbReference>
<feature type="domain" description="CRISPR associated protein Cas6 C-terminal" evidence="4">
    <location>
        <begin position="89"/>
        <end position="201"/>
    </location>
</feature>
<dbReference type="GO" id="GO:0051607">
    <property type="term" value="P:defense response to virus"/>
    <property type="evidence" value="ECO:0007669"/>
    <property type="project" value="UniProtKB-KW"/>
</dbReference>
<keyword evidence="3" id="KW-0051">Antiviral defense</keyword>
<dbReference type="AlphaFoldDB" id="A0A6S6U0C2"/>
<protein>
    <submittedName>
        <fullName evidence="5">Conserved protein</fullName>
    </submittedName>
</protein>
<name>A0A6S6U0C2_9BACT</name>
<dbReference type="NCBIfam" id="TIGR01877">
    <property type="entry name" value="cas_cas6"/>
    <property type="match status" value="1"/>
</dbReference>
<keyword evidence="2" id="KW-0694">RNA-binding</keyword>
<reference evidence="5" key="1">
    <citation type="submission" date="2020-01" db="EMBL/GenBank/DDBJ databases">
        <authorList>
            <person name="Meier V. D."/>
            <person name="Meier V D."/>
        </authorList>
    </citation>
    <scope>NUCLEOTIDE SEQUENCE</scope>
    <source>
        <strain evidence="5">HLG_WM_MAG_01</strain>
    </source>
</reference>
<evidence type="ECO:0000256" key="3">
    <source>
        <dbReference type="ARBA" id="ARBA00023118"/>
    </source>
</evidence>